<evidence type="ECO:0000313" key="2">
    <source>
        <dbReference type="Proteomes" id="UP001632038"/>
    </source>
</evidence>
<dbReference type="PANTHER" id="PTHR47350">
    <property type="entry name" value="PROTEIN IWS1 HOMOLOG 1"/>
    <property type="match status" value="1"/>
</dbReference>
<dbReference type="EMBL" id="JAVIJP010000016">
    <property type="protein sequence ID" value="KAL3643514.1"/>
    <property type="molecule type" value="Genomic_DNA"/>
</dbReference>
<dbReference type="AlphaFoldDB" id="A0ABD3DNP9"/>
<proteinExistence type="predicted"/>
<dbReference type="Gene3D" id="3.40.50.410">
    <property type="entry name" value="von Willebrand factor, type A domain"/>
    <property type="match status" value="1"/>
</dbReference>
<dbReference type="InterPro" id="IPR044204">
    <property type="entry name" value="IWS1/2"/>
</dbReference>
<reference evidence="2" key="1">
    <citation type="journal article" date="2024" name="IScience">
        <title>Strigolactones Initiate the Formation of Haustorium-like Structures in Castilleja.</title>
        <authorList>
            <person name="Buerger M."/>
            <person name="Peterson D."/>
            <person name="Chory J."/>
        </authorList>
    </citation>
    <scope>NUCLEOTIDE SEQUENCE [LARGE SCALE GENOMIC DNA]</scope>
</reference>
<keyword evidence="2" id="KW-1185">Reference proteome</keyword>
<dbReference type="PANTHER" id="PTHR47350:SF4">
    <property type="entry name" value="PROTEIN IWS1 HOMOLOG 1"/>
    <property type="match status" value="1"/>
</dbReference>
<organism evidence="1 2">
    <name type="scientific">Castilleja foliolosa</name>
    <dbReference type="NCBI Taxonomy" id="1961234"/>
    <lineage>
        <taxon>Eukaryota</taxon>
        <taxon>Viridiplantae</taxon>
        <taxon>Streptophyta</taxon>
        <taxon>Embryophyta</taxon>
        <taxon>Tracheophyta</taxon>
        <taxon>Spermatophyta</taxon>
        <taxon>Magnoliopsida</taxon>
        <taxon>eudicotyledons</taxon>
        <taxon>Gunneridae</taxon>
        <taxon>Pentapetalae</taxon>
        <taxon>asterids</taxon>
        <taxon>lamiids</taxon>
        <taxon>Lamiales</taxon>
        <taxon>Orobanchaceae</taxon>
        <taxon>Pedicularideae</taxon>
        <taxon>Castillejinae</taxon>
        <taxon>Castilleja</taxon>
    </lineage>
</organism>
<gene>
    <name evidence="1" type="ORF">CASFOL_014329</name>
</gene>
<evidence type="ECO:0000313" key="1">
    <source>
        <dbReference type="EMBL" id="KAL3643514.1"/>
    </source>
</evidence>
<protein>
    <submittedName>
        <fullName evidence="1">Uncharacterized protein</fullName>
    </submittedName>
</protein>
<comment type="caution">
    <text evidence="1">The sequence shown here is derived from an EMBL/GenBank/DDBJ whole genome shotgun (WGS) entry which is preliminary data.</text>
</comment>
<name>A0ABD3DNP9_9LAMI</name>
<dbReference type="Proteomes" id="UP001632038">
    <property type="component" value="Unassembled WGS sequence"/>
</dbReference>
<accession>A0ABD3DNP9</accession>
<sequence length="79" mass="9116">MARRIRCCSCCSFQAEAMSMDFVVRPQSKVDPDEIRARAKQVVQDQRRMKVQVHELGFSEMSKVYVFRGSKDLSKDQVG</sequence>
<dbReference type="InterPro" id="IPR036465">
    <property type="entry name" value="vWFA_dom_sf"/>
</dbReference>